<dbReference type="AlphaFoldDB" id="A0A2W6MV84"/>
<gene>
    <name evidence="12" type="ORF">B6S12_07010</name>
</gene>
<dbReference type="InterPro" id="IPR002638">
    <property type="entry name" value="Quinolinate_PRibosylTrfase_C"/>
</dbReference>
<proteinExistence type="inferred from homology"/>
<dbReference type="Proteomes" id="UP000249746">
    <property type="component" value="Unassembled WGS sequence"/>
</dbReference>
<keyword evidence="7 9" id="KW-0808">Transferase</keyword>
<evidence type="ECO:0000259" key="10">
    <source>
        <dbReference type="Pfam" id="PF01729"/>
    </source>
</evidence>
<dbReference type="InterPro" id="IPR037128">
    <property type="entry name" value="Quinolinate_PRibosylTase_N_sf"/>
</dbReference>
<dbReference type="CDD" id="cd01572">
    <property type="entry name" value="QPRTase"/>
    <property type="match status" value="1"/>
</dbReference>
<comment type="pathway">
    <text evidence="2">Cofactor biosynthesis; NAD(+) biosynthesis; nicotinate D-ribonucleotide from quinolinate: step 1/1.</text>
</comment>
<evidence type="ECO:0000256" key="8">
    <source>
        <dbReference type="ARBA" id="ARBA00033102"/>
    </source>
</evidence>
<dbReference type="EMBL" id="NBIU01000020">
    <property type="protein sequence ID" value="PZT47829.1"/>
    <property type="molecule type" value="Genomic_DNA"/>
</dbReference>
<sequence length="276" mass="31365">MQEILLDEFLKATIKEDLGRGDLFARILKEDKEVKSKIIAKEDGVFSGEIYIKRMCELYCIEAEFLVFDKEEFQKGTTLLNLRGKRSTLLSLERSILNILAHSSGIATLTRRFVKKLQNTDCVLLDTRKTRPLLRVFEKYSTKNGGARNHRLGLDDCLMLKDTHIKGEQSLEDFIKEAREKIPFGVKIEVECETLEQARAVLTAKGDILMCDNMPLELIKEVVDLRDKISPSTLIEVSGNVELENIANYAIKGVNAISSGYIIHHATWIDLSMKML</sequence>
<dbReference type="NCBIfam" id="TIGR00078">
    <property type="entry name" value="nadC"/>
    <property type="match status" value="1"/>
</dbReference>
<name>A0A2W6MV84_9HELI</name>
<evidence type="ECO:0000259" key="11">
    <source>
        <dbReference type="Pfam" id="PF02749"/>
    </source>
</evidence>
<dbReference type="GO" id="GO:0004514">
    <property type="term" value="F:nicotinate-nucleotide diphosphorylase (carboxylating) activity"/>
    <property type="evidence" value="ECO:0007669"/>
    <property type="project" value="UniProtKB-EC"/>
</dbReference>
<dbReference type="PANTHER" id="PTHR32179">
    <property type="entry name" value="NICOTINATE-NUCLEOTIDE PYROPHOSPHORYLASE [CARBOXYLATING]"/>
    <property type="match status" value="1"/>
</dbReference>
<dbReference type="UniPathway" id="UPA00253">
    <property type="reaction ID" value="UER00331"/>
</dbReference>
<dbReference type="Gene3D" id="3.90.1170.20">
    <property type="entry name" value="Quinolinate phosphoribosyl transferase, N-terminal domain"/>
    <property type="match status" value="1"/>
</dbReference>
<dbReference type="PIRSF" id="PIRSF006250">
    <property type="entry name" value="NadC_ModD"/>
    <property type="match status" value="1"/>
</dbReference>
<evidence type="ECO:0000256" key="9">
    <source>
        <dbReference type="PIRNR" id="PIRNR006250"/>
    </source>
</evidence>
<dbReference type="GO" id="GO:0034213">
    <property type="term" value="P:quinolinate catabolic process"/>
    <property type="evidence" value="ECO:0007669"/>
    <property type="project" value="TreeGrafter"/>
</dbReference>
<protein>
    <recommendedName>
        <fullName evidence="4">nicotinate-nucleotide diphosphorylase (carboxylating)</fullName>
        <ecNumber evidence="4">2.4.2.19</ecNumber>
    </recommendedName>
    <alternativeName>
        <fullName evidence="8">Quinolinate phosphoribosyltransferase [decarboxylating]</fullName>
    </alternativeName>
</protein>
<dbReference type="InterPro" id="IPR022412">
    <property type="entry name" value="Quinolinate_PRibosylTrfase_N"/>
</dbReference>
<keyword evidence="5" id="KW-0662">Pyridine nucleotide biosynthesis</keyword>
<keyword evidence="6 9" id="KW-0328">Glycosyltransferase</keyword>
<dbReference type="Pfam" id="PF02749">
    <property type="entry name" value="QRPTase_N"/>
    <property type="match status" value="1"/>
</dbReference>
<evidence type="ECO:0000256" key="7">
    <source>
        <dbReference type="ARBA" id="ARBA00022679"/>
    </source>
</evidence>
<dbReference type="PANTHER" id="PTHR32179:SF3">
    <property type="entry name" value="NICOTINATE-NUCLEOTIDE PYROPHOSPHORYLASE [CARBOXYLATING]"/>
    <property type="match status" value="1"/>
</dbReference>
<dbReference type="InterPro" id="IPR036068">
    <property type="entry name" value="Nicotinate_pribotase-like_C"/>
</dbReference>
<evidence type="ECO:0000256" key="2">
    <source>
        <dbReference type="ARBA" id="ARBA00004893"/>
    </source>
</evidence>
<comment type="similarity">
    <text evidence="3 9">Belongs to the NadC/ModD family.</text>
</comment>
<dbReference type="RefSeq" id="WP_111230095.1">
    <property type="nucleotide sequence ID" value="NZ_NBIU01000020.1"/>
</dbReference>
<evidence type="ECO:0000256" key="1">
    <source>
        <dbReference type="ARBA" id="ARBA00003237"/>
    </source>
</evidence>
<dbReference type="GO" id="GO:0005737">
    <property type="term" value="C:cytoplasm"/>
    <property type="evidence" value="ECO:0007669"/>
    <property type="project" value="TreeGrafter"/>
</dbReference>
<organism evidence="12 13">
    <name type="scientific">Helicobacter valdiviensis</name>
    <dbReference type="NCBI Taxonomy" id="1458358"/>
    <lineage>
        <taxon>Bacteria</taxon>
        <taxon>Pseudomonadati</taxon>
        <taxon>Campylobacterota</taxon>
        <taxon>Epsilonproteobacteria</taxon>
        <taxon>Campylobacterales</taxon>
        <taxon>Helicobacteraceae</taxon>
        <taxon>Helicobacter</taxon>
    </lineage>
</organism>
<dbReference type="SUPFAM" id="SSF51690">
    <property type="entry name" value="Nicotinate/Quinolinate PRTase C-terminal domain-like"/>
    <property type="match status" value="1"/>
</dbReference>
<dbReference type="InterPro" id="IPR004393">
    <property type="entry name" value="NadC"/>
</dbReference>
<dbReference type="GO" id="GO:0009435">
    <property type="term" value="P:NAD+ biosynthetic process"/>
    <property type="evidence" value="ECO:0007669"/>
    <property type="project" value="UniProtKB-UniPathway"/>
</dbReference>
<reference evidence="12 13" key="1">
    <citation type="submission" date="2017-03" db="EMBL/GenBank/DDBJ databases">
        <title>Genomic and clinical evidence uncovers the enterohepatic species Helicobacter valdiviensis as a potential human intestinal pathogen.</title>
        <authorList>
            <person name="Fresia P."/>
            <person name="Jara R."/>
            <person name="Sierra R."/>
            <person name="Ferres I."/>
            <person name="Greif G."/>
            <person name="Iraola G."/>
            <person name="Collado L."/>
        </authorList>
    </citation>
    <scope>NUCLEOTIDE SEQUENCE [LARGE SCALE GENOMIC DNA]</scope>
    <source>
        <strain evidence="12 13">WBE14</strain>
    </source>
</reference>
<evidence type="ECO:0000256" key="5">
    <source>
        <dbReference type="ARBA" id="ARBA00022642"/>
    </source>
</evidence>
<dbReference type="InterPro" id="IPR013785">
    <property type="entry name" value="Aldolase_TIM"/>
</dbReference>
<feature type="domain" description="Quinolinate phosphoribosyl transferase C-terminal" evidence="10">
    <location>
        <begin position="106"/>
        <end position="274"/>
    </location>
</feature>
<dbReference type="Pfam" id="PF01729">
    <property type="entry name" value="QRPTase_C"/>
    <property type="match status" value="1"/>
</dbReference>
<keyword evidence="13" id="KW-1185">Reference proteome</keyword>
<evidence type="ECO:0000256" key="6">
    <source>
        <dbReference type="ARBA" id="ARBA00022676"/>
    </source>
</evidence>
<dbReference type="InterPro" id="IPR027277">
    <property type="entry name" value="NadC/ModD"/>
</dbReference>
<accession>A0A2W6MV84</accession>
<dbReference type="EC" id="2.4.2.19" evidence="4"/>
<dbReference type="OrthoDB" id="9782546at2"/>
<evidence type="ECO:0000313" key="13">
    <source>
        <dbReference type="Proteomes" id="UP000249746"/>
    </source>
</evidence>
<feature type="domain" description="Quinolinate phosphoribosyl transferase N-terminal" evidence="11">
    <location>
        <begin position="24"/>
        <end position="104"/>
    </location>
</feature>
<comment type="caution">
    <text evidence="12">The sequence shown here is derived from an EMBL/GenBank/DDBJ whole genome shotgun (WGS) entry which is preliminary data.</text>
</comment>
<dbReference type="FunFam" id="3.20.20.70:FF:000030">
    <property type="entry name" value="Nicotinate-nucleotide pyrophosphorylase, carboxylating"/>
    <property type="match status" value="1"/>
</dbReference>
<comment type="function">
    <text evidence="1">Involved in the catabolism of quinolinic acid (QA).</text>
</comment>
<evidence type="ECO:0000256" key="3">
    <source>
        <dbReference type="ARBA" id="ARBA00009400"/>
    </source>
</evidence>
<dbReference type="SUPFAM" id="SSF54675">
    <property type="entry name" value="Nicotinate/Quinolinate PRTase N-terminal domain-like"/>
    <property type="match status" value="1"/>
</dbReference>
<evidence type="ECO:0000256" key="4">
    <source>
        <dbReference type="ARBA" id="ARBA00011944"/>
    </source>
</evidence>
<dbReference type="Gene3D" id="3.20.20.70">
    <property type="entry name" value="Aldolase class I"/>
    <property type="match status" value="1"/>
</dbReference>
<evidence type="ECO:0000313" key="12">
    <source>
        <dbReference type="EMBL" id="PZT47829.1"/>
    </source>
</evidence>